<dbReference type="Proteomes" id="UP000008811">
    <property type="component" value="Chromosome"/>
</dbReference>
<dbReference type="Gene3D" id="3.30.1150.10">
    <property type="match status" value="1"/>
</dbReference>
<dbReference type="EMBL" id="CP001099">
    <property type="protein sequence ID" value="ACF11059.1"/>
    <property type="molecule type" value="Genomic_DNA"/>
</dbReference>
<dbReference type="AlphaFoldDB" id="B3QMA6"/>
<dbReference type="GO" id="GO:0098797">
    <property type="term" value="C:plasma membrane protein complex"/>
    <property type="evidence" value="ECO:0007669"/>
    <property type="project" value="TreeGrafter"/>
</dbReference>
<dbReference type="OrthoDB" id="594769at2"/>
<feature type="compositionally biased region" description="Polar residues" evidence="1">
    <location>
        <begin position="155"/>
        <end position="169"/>
    </location>
</feature>
<dbReference type="HOGENOM" id="CLU_884791_0_0_10"/>
<organism evidence="4 5">
    <name type="scientific">Chlorobaculum parvum (strain DSM 263 / NCIMB 8327)</name>
    <name type="common">Chlorobium vibrioforme subsp. thiosulfatophilum</name>
    <dbReference type="NCBI Taxonomy" id="517417"/>
    <lineage>
        <taxon>Bacteria</taxon>
        <taxon>Pseudomonadati</taxon>
        <taxon>Chlorobiota</taxon>
        <taxon>Chlorobiia</taxon>
        <taxon>Chlorobiales</taxon>
        <taxon>Chlorobiaceae</taxon>
        <taxon>Chlorobaculum</taxon>
    </lineage>
</organism>
<evidence type="ECO:0000313" key="5">
    <source>
        <dbReference type="Proteomes" id="UP000008811"/>
    </source>
</evidence>
<dbReference type="KEGG" id="cpc:Cpar_0639"/>
<dbReference type="STRING" id="517417.Cpar_0639"/>
<feature type="region of interest" description="Disordered" evidence="1">
    <location>
        <begin position="60"/>
        <end position="192"/>
    </location>
</feature>
<keyword evidence="5" id="KW-1185">Reference proteome</keyword>
<dbReference type="InterPro" id="IPR037682">
    <property type="entry name" value="TonB_C"/>
</dbReference>
<dbReference type="PROSITE" id="PS52015">
    <property type="entry name" value="TONB_CTD"/>
    <property type="match status" value="1"/>
</dbReference>
<feature type="compositionally biased region" description="Low complexity" evidence="1">
    <location>
        <begin position="66"/>
        <end position="76"/>
    </location>
</feature>
<evidence type="ECO:0000259" key="3">
    <source>
        <dbReference type="PROSITE" id="PS52015"/>
    </source>
</evidence>
<reference evidence="4" key="1">
    <citation type="submission" date="2008-06" db="EMBL/GenBank/DDBJ databases">
        <title>Complete sequence of Chlorobaculum parvum NCIB 8327.</title>
        <authorList>
            <consortium name="US DOE Joint Genome Institute"/>
            <person name="Lucas S."/>
            <person name="Copeland A."/>
            <person name="Lapidus A."/>
            <person name="Glavina del Rio T."/>
            <person name="Dalin E."/>
            <person name="Tice H."/>
            <person name="Bruce D."/>
            <person name="Goodwin L."/>
            <person name="Pitluck S."/>
            <person name="Schmutz J."/>
            <person name="Larimer F."/>
            <person name="Land M."/>
            <person name="Hauser L."/>
            <person name="Kyrpides N."/>
            <person name="Mikhailova N."/>
            <person name="Zhao F."/>
            <person name="Li T."/>
            <person name="Liu Z."/>
            <person name="Overmann J."/>
            <person name="Bryant D.A."/>
            <person name="Richardson P."/>
        </authorList>
    </citation>
    <scope>NUCLEOTIDE SEQUENCE [LARGE SCALE GENOMIC DNA]</scope>
    <source>
        <strain evidence="4">NCIB 8327</strain>
    </source>
</reference>
<dbReference type="Pfam" id="PF13103">
    <property type="entry name" value="TonB_2"/>
    <property type="match status" value="1"/>
</dbReference>
<evidence type="ECO:0000256" key="1">
    <source>
        <dbReference type="SAM" id="MobiDB-lite"/>
    </source>
</evidence>
<keyword evidence="2" id="KW-0812">Transmembrane</keyword>
<feature type="compositionally biased region" description="Gly residues" evidence="1">
    <location>
        <begin position="178"/>
        <end position="192"/>
    </location>
</feature>
<dbReference type="RefSeq" id="WP_012501892.1">
    <property type="nucleotide sequence ID" value="NC_011027.1"/>
</dbReference>
<sequence>MQSRDELRLEERRFYVWLGVAAAAHLALIAVVVFFQLLYVRMHPPLKVVNVSLVSMPGRPGPAGGPKSIPASPAEAPEAKASEAEPPAVKKVPEPSQPKPEPKVAKPATVKKIPEKTLVAKPPEQSPKKPEVSDERKNLQATLDKLKKSEAKQQGAASSGPSNLSSTLAKLQKQVASEGGGTASSGSGSGAGGGRYGSGGGGAFDPYKAEIAGIIQDNWSFSNQMVRSTSGMEVYVFIYIMPDGSVSQTRYDRKSTSEYLNSSVRRALEKSAPFPPLPKEYGTKGLWVGFVFTPQGINQ</sequence>
<keyword evidence="2" id="KW-0472">Membrane</keyword>
<dbReference type="GO" id="GO:0055085">
    <property type="term" value="P:transmembrane transport"/>
    <property type="evidence" value="ECO:0007669"/>
    <property type="project" value="InterPro"/>
</dbReference>
<protein>
    <recommendedName>
        <fullName evidence="3">TonB C-terminal domain-containing protein</fullName>
    </recommendedName>
</protein>
<dbReference type="GO" id="GO:0031992">
    <property type="term" value="F:energy transducer activity"/>
    <property type="evidence" value="ECO:0007669"/>
    <property type="project" value="TreeGrafter"/>
</dbReference>
<dbReference type="PANTHER" id="PTHR33446:SF11">
    <property type="entry name" value="TONB3"/>
    <property type="match status" value="1"/>
</dbReference>
<evidence type="ECO:0000313" key="4">
    <source>
        <dbReference type="EMBL" id="ACF11059.1"/>
    </source>
</evidence>
<proteinExistence type="predicted"/>
<feature type="transmembrane region" description="Helical" evidence="2">
    <location>
        <begin position="14"/>
        <end position="40"/>
    </location>
</feature>
<dbReference type="InterPro" id="IPR051045">
    <property type="entry name" value="TonB-dependent_transducer"/>
</dbReference>
<dbReference type="SUPFAM" id="SSF74653">
    <property type="entry name" value="TolA/TonB C-terminal domain"/>
    <property type="match status" value="1"/>
</dbReference>
<name>B3QMA6_CHLP8</name>
<dbReference type="PANTHER" id="PTHR33446">
    <property type="entry name" value="PROTEIN TONB-RELATED"/>
    <property type="match status" value="1"/>
</dbReference>
<keyword evidence="2" id="KW-1133">Transmembrane helix</keyword>
<feature type="domain" description="TonB C-terminal" evidence="3">
    <location>
        <begin position="206"/>
        <end position="299"/>
    </location>
</feature>
<gene>
    <name evidence="4" type="ordered locus">Cpar_0639</name>
</gene>
<accession>B3QMA6</accession>
<evidence type="ECO:0000256" key="2">
    <source>
        <dbReference type="SAM" id="Phobius"/>
    </source>
</evidence>
<feature type="compositionally biased region" description="Basic and acidic residues" evidence="1">
    <location>
        <begin position="126"/>
        <end position="151"/>
    </location>
</feature>
<dbReference type="eggNOG" id="COG0810">
    <property type="taxonomic scope" value="Bacteria"/>
</dbReference>